<name>A0A484CTG7_PERFV</name>
<organism evidence="1 2">
    <name type="scientific">Perca flavescens</name>
    <name type="common">American yellow perch</name>
    <name type="synonym">Morone flavescens</name>
    <dbReference type="NCBI Taxonomy" id="8167"/>
    <lineage>
        <taxon>Eukaryota</taxon>
        <taxon>Metazoa</taxon>
        <taxon>Chordata</taxon>
        <taxon>Craniata</taxon>
        <taxon>Vertebrata</taxon>
        <taxon>Euteleostomi</taxon>
        <taxon>Actinopterygii</taxon>
        <taxon>Neopterygii</taxon>
        <taxon>Teleostei</taxon>
        <taxon>Neoteleostei</taxon>
        <taxon>Acanthomorphata</taxon>
        <taxon>Eupercaria</taxon>
        <taxon>Perciformes</taxon>
        <taxon>Percoidei</taxon>
        <taxon>Percidae</taxon>
        <taxon>Percinae</taxon>
        <taxon>Perca</taxon>
    </lineage>
</organism>
<proteinExistence type="predicted"/>
<evidence type="ECO:0000313" key="1">
    <source>
        <dbReference type="EMBL" id="TDH05478.1"/>
    </source>
</evidence>
<evidence type="ECO:0000313" key="2">
    <source>
        <dbReference type="Proteomes" id="UP000295070"/>
    </source>
</evidence>
<comment type="caution">
    <text evidence="1">The sequence shown here is derived from an EMBL/GenBank/DDBJ whole genome shotgun (WGS) entry which is preliminary data.</text>
</comment>
<dbReference type="AlphaFoldDB" id="A0A484CTG7"/>
<protein>
    <submittedName>
        <fullName evidence="1">Uncharacterized protein</fullName>
    </submittedName>
</protein>
<sequence>MCAATLRSGGEVFSIDLYWWVEWQRWHSIVQNILSRGRSSCGSCLCAPHIAGEPQPTTVDISDRGVCSHLGHSVRRFNCLRGN</sequence>
<accession>A0A484CTG7</accession>
<reference evidence="1 2" key="1">
    <citation type="submission" date="2019-01" db="EMBL/GenBank/DDBJ databases">
        <title>A chromosome-scale genome assembly of the yellow perch, Perca flavescens.</title>
        <authorList>
            <person name="Feron R."/>
            <person name="Morvezen R."/>
            <person name="Bestin A."/>
            <person name="Haffray P."/>
            <person name="Klopp C."/>
            <person name="Zahm M."/>
            <person name="Cabau C."/>
            <person name="Roques C."/>
            <person name="Donnadieu C."/>
            <person name="Bouchez O."/>
            <person name="Christie M."/>
            <person name="Larson W."/>
            <person name="Guiguen Y."/>
        </authorList>
    </citation>
    <scope>NUCLEOTIDE SEQUENCE [LARGE SCALE GENOMIC DNA]</scope>
    <source>
        <strain evidence="1">YP-PL-M2</strain>
        <tissue evidence="1">Blood</tissue>
    </source>
</reference>
<dbReference type="EMBL" id="SCKG01000012">
    <property type="protein sequence ID" value="TDH05478.1"/>
    <property type="molecule type" value="Genomic_DNA"/>
</dbReference>
<dbReference type="Proteomes" id="UP000295070">
    <property type="component" value="Chromosome 12"/>
</dbReference>
<keyword evidence="2" id="KW-1185">Reference proteome</keyword>
<gene>
    <name evidence="1" type="ORF">EPR50_G00122810</name>
</gene>